<organism evidence="3 4">
    <name type="scientific">Pulveribacter suum</name>
    <dbReference type="NCBI Taxonomy" id="2116657"/>
    <lineage>
        <taxon>Bacteria</taxon>
        <taxon>Pseudomonadati</taxon>
        <taxon>Pseudomonadota</taxon>
        <taxon>Betaproteobacteria</taxon>
        <taxon>Burkholderiales</taxon>
        <taxon>Comamonadaceae</taxon>
        <taxon>Pulveribacter</taxon>
    </lineage>
</organism>
<evidence type="ECO:0000256" key="2">
    <source>
        <dbReference type="ARBA" id="ARBA00023235"/>
    </source>
</evidence>
<evidence type="ECO:0000313" key="3">
    <source>
        <dbReference type="EMBL" id="AVP58267.1"/>
    </source>
</evidence>
<gene>
    <name evidence="3" type="primary">prpF</name>
    <name evidence="3" type="ORF">C7H73_11745</name>
</gene>
<dbReference type="EMBL" id="CP027792">
    <property type="protein sequence ID" value="AVP58267.1"/>
    <property type="molecule type" value="Genomic_DNA"/>
</dbReference>
<accession>A0A2P1NMM0</accession>
<evidence type="ECO:0000256" key="1">
    <source>
        <dbReference type="ARBA" id="ARBA00007673"/>
    </source>
</evidence>
<keyword evidence="4" id="KW-1185">Reference proteome</keyword>
<dbReference type="PANTHER" id="PTHR43709:SF2">
    <property type="entry name" value="DUF453 DOMAIN PROTEIN (AFU_ORTHOLOGUE AFUA_6G00360)"/>
    <property type="match status" value="1"/>
</dbReference>
<dbReference type="InterPro" id="IPR012709">
    <property type="entry name" value="PrpF"/>
</dbReference>
<dbReference type="RefSeq" id="WP_106846815.1">
    <property type="nucleotide sequence ID" value="NZ_CP027792.1"/>
</dbReference>
<dbReference type="KEGG" id="melm:C7H73_11745"/>
<dbReference type="OrthoDB" id="9779763at2"/>
<sequence>MSNNNTLRIPATYMRGGTSKGVFFRLEDLPPACQQPGRARDRFLQRVIGSPDPYGKQVDGMGGATSSTSKCVIVSRSTRADHDVDYLYGQVAVEDDFVDWSGNCGNLTAAAAAFALHAGLVPPERIPQDGACTVRIWQANIGKTILAHVPVADGQVQEAGGFTLDGVASPAAEIVLEFLDPAPEEEGASGAVLPTGNAQDVLDVPGIGRFVASFVNAGIPTVFLNAHELGYTGAELQPAINGDAAALARLETIRAHAAVRMGLIADVTEAARRQHTPKIAFVAPPADYTASSGRQVAQEDVDVLVRALSMGRLHHAMMGTAAVAIATAAAIPGTLVCQAAGGAARTHVRLGHPSGTLRVGAEVQQGADGQWQARKAVMSRSARILMEGWVRVPAGSF</sequence>
<dbReference type="Gene3D" id="3.10.310.10">
    <property type="entry name" value="Diaminopimelate Epimerase, Chain A, domain 1"/>
    <property type="match status" value="2"/>
</dbReference>
<reference evidence="4" key="1">
    <citation type="submission" date="2018-03" db="EMBL/GenBank/DDBJ databases">
        <title>Genome sequencing of Melaminivora sp. strain SC2-7.</title>
        <authorList>
            <person name="Kim S.-J."/>
            <person name="Heo J."/>
            <person name="Ahn J.-H."/>
            <person name="Kwon S.-W."/>
        </authorList>
    </citation>
    <scope>NUCLEOTIDE SEQUENCE [LARGE SCALE GENOMIC DNA]</scope>
    <source>
        <strain evidence="4">SC2-7</strain>
    </source>
</reference>
<dbReference type="Proteomes" id="UP000241829">
    <property type="component" value="Chromosome"/>
</dbReference>
<dbReference type="PANTHER" id="PTHR43709">
    <property type="entry name" value="ACONITATE ISOMERASE-RELATED"/>
    <property type="match status" value="1"/>
</dbReference>
<dbReference type="AlphaFoldDB" id="A0A2P1NMM0"/>
<dbReference type="SUPFAM" id="SSF54506">
    <property type="entry name" value="Diaminopimelate epimerase-like"/>
    <property type="match status" value="2"/>
</dbReference>
<dbReference type="InterPro" id="IPR007400">
    <property type="entry name" value="PrpF-like"/>
</dbReference>
<dbReference type="GO" id="GO:0019629">
    <property type="term" value="P:propionate catabolic process, 2-methylcitrate cycle"/>
    <property type="evidence" value="ECO:0007669"/>
    <property type="project" value="InterPro"/>
</dbReference>
<dbReference type="NCBIfam" id="TIGR02334">
    <property type="entry name" value="prpF"/>
    <property type="match status" value="1"/>
</dbReference>
<dbReference type="GO" id="GO:0016853">
    <property type="term" value="F:isomerase activity"/>
    <property type="evidence" value="ECO:0007669"/>
    <property type="project" value="UniProtKB-KW"/>
</dbReference>
<comment type="similarity">
    <text evidence="1">Belongs to the PrpF family.</text>
</comment>
<proteinExistence type="inferred from homology"/>
<name>A0A2P1NMM0_9BURK</name>
<keyword evidence="2 3" id="KW-0413">Isomerase</keyword>
<dbReference type="Pfam" id="PF04303">
    <property type="entry name" value="PrpF"/>
    <property type="match status" value="1"/>
</dbReference>
<protein>
    <submittedName>
        <fullName evidence="3">2-methylaconitate cis-trans isomerase PrpF</fullName>
    </submittedName>
</protein>
<evidence type="ECO:0000313" key="4">
    <source>
        <dbReference type="Proteomes" id="UP000241829"/>
    </source>
</evidence>
<dbReference type="FunFam" id="3.10.310.10:FF:000018">
    <property type="entry name" value="2-methylaconitate cis-trans isomerase"/>
    <property type="match status" value="1"/>
</dbReference>